<dbReference type="RefSeq" id="WP_194451831.1">
    <property type="nucleotide sequence ID" value="NZ_CP063849.1"/>
</dbReference>
<evidence type="ECO:0000313" key="1">
    <source>
        <dbReference type="EMBL" id="QOY90166.1"/>
    </source>
</evidence>
<keyword evidence="2" id="KW-1185">Reference proteome</keyword>
<dbReference type="AlphaFoldDB" id="A0A7S7NUP3"/>
<name>A0A7S7NUP3_PALFE</name>
<gene>
    <name evidence="1" type="ORF">IRI77_09495</name>
</gene>
<reference evidence="1 2" key="1">
    <citation type="submission" date="2020-10" db="EMBL/GenBank/DDBJ databases">
        <title>Complete genome sequence of Paludibaculum fermentans P105T, a facultatively anaerobic acidobacterium capable of dissimilatory Fe(III) reduction.</title>
        <authorList>
            <person name="Dedysh S.N."/>
            <person name="Beletsky A.V."/>
            <person name="Kulichevskaya I.S."/>
            <person name="Mardanov A.V."/>
            <person name="Ravin N.V."/>
        </authorList>
    </citation>
    <scope>NUCLEOTIDE SEQUENCE [LARGE SCALE GENOMIC DNA]</scope>
    <source>
        <strain evidence="1 2">P105</strain>
    </source>
</reference>
<proteinExistence type="predicted"/>
<protein>
    <submittedName>
        <fullName evidence="1">Uncharacterized protein</fullName>
    </submittedName>
</protein>
<dbReference type="KEGG" id="pfer:IRI77_09495"/>
<sequence>MPAPTPARLSLLTFPQRWSDGTVRVRFLCLPKGDPNEALAAGQPAFAAANLVFTAQLIDHPDSLPQAADAEPVGPLVLEPEPLNKAALLAALRGEFRIVPRPVAVGAAAPSFRKPVTDSYRALTGNREMSRFMASADDFDCALHEAQGSQPALPIELDDSVTWGRIVAMVLKQPALAEACGFIGQATVTVPDPARLAKGGWLYIDLDASSDYFGAAAGFRSVYAARLPALNENRTLYAAVLFPVDGADPADDVYREAERYSAGFSRMVHCAQTDDGGDAIRLAWDDEQVAEWLNRQVNPAFTAPMGTAGYRVDVRRRGDDAWNSLQQIASVGDLTVGAERIGPFAGDAVVEVAPVQISPALAGQYWMPPYFATWRGSSLALTDQDLVELHQHPLLDDPAAQAHKLGRDKVFVPVADKAVPLRYGATYEFRVRLADLTRGGPVAEDVVALPADSITSIAFRRRRRPGQIHVLARPSKDSPSIQIAKPRLGYPEALFTGDATFADLKNDFGTAPEREFGVPDPDVLQVGILVEVRALAGDEAQWLPLYSTRRPFDADEIAIPVKAEDHATLAAFAELQPDNGPLAIPTARAIRLTLTAIGRDDADYFEPEAARVGLPITIELRAEAVAEQPLFSALDLPLRGFFFQPPPADGTVANPLERMAQELGLNHSRVTITGRPGHRTIFSASSELQHTLGSEASAITFASNADAVGRWVNAVKFTVARDWTWDGLANGRFEVRRIVKQPNRADVERLAGQVVLPRSLAQQARTGVATGPRAAQRQFTDIFFFDAFDPKPAAGEFPAELRFEYRIEAAFQGGAPAPAPEILPELLLPVTTQPVQVPKLVSAGIALSEYVPADDYSSTNQRVRSLWVEFEEAPNDPDDAYFVRILADAPDPMLTLEVFPETVETPLPLDPEWMRLIVPGQPRDNNGLNAMGGLAQNTPDGRHWIVPLPEGLGSSSPELFGMYTYEIRLGHTEARWCTAQGRHGPALRVAGVQHPAPPLACQAARTERAVRVRASFATPVYKGRNVRPQVPRTQLWAVLYARVRQTDGKAWRNLLLTHLTLPPPAALFNAGPEGNAAVLFGEGEVEIGTVRQMLRRVGLPEDAPLTVLAVECFGGVQDVNPAPDPVGADLGFARMLRVSPLVPVPDAC</sequence>
<accession>A0A7S7NUP3</accession>
<organism evidence="1 2">
    <name type="scientific">Paludibaculum fermentans</name>
    <dbReference type="NCBI Taxonomy" id="1473598"/>
    <lineage>
        <taxon>Bacteria</taxon>
        <taxon>Pseudomonadati</taxon>
        <taxon>Acidobacteriota</taxon>
        <taxon>Terriglobia</taxon>
        <taxon>Bryobacterales</taxon>
        <taxon>Bryobacteraceae</taxon>
        <taxon>Paludibaculum</taxon>
    </lineage>
</organism>
<dbReference type="Proteomes" id="UP000593892">
    <property type="component" value="Chromosome"/>
</dbReference>
<evidence type="ECO:0000313" key="2">
    <source>
        <dbReference type="Proteomes" id="UP000593892"/>
    </source>
</evidence>
<dbReference type="EMBL" id="CP063849">
    <property type="protein sequence ID" value="QOY90166.1"/>
    <property type="molecule type" value="Genomic_DNA"/>
</dbReference>